<feature type="transmembrane region" description="Helical" evidence="2">
    <location>
        <begin position="242"/>
        <end position="259"/>
    </location>
</feature>
<evidence type="ECO:0008006" key="5">
    <source>
        <dbReference type="Google" id="ProtNLM"/>
    </source>
</evidence>
<dbReference type="Proteomes" id="UP000604475">
    <property type="component" value="Unassembled WGS sequence"/>
</dbReference>
<keyword evidence="2" id="KW-0812">Transmembrane</keyword>
<evidence type="ECO:0000256" key="2">
    <source>
        <dbReference type="SAM" id="Phobius"/>
    </source>
</evidence>
<feature type="transmembrane region" description="Helical" evidence="2">
    <location>
        <begin position="108"/>
        <end position="127"/>
    </location>
</feature>
<dbReference type="PANTHER" id="PTHR37422">
    <property type="entry name" value="TEICHURONIC ACID BIOSYNTHESIS PROTEIN TUAE"/>
    <property type="match status" value="1"/>
</dbReference>
<evidence type="ECO:0000313" key="3">
    <source>
        <dbReference type="EMBL" id="MBL7628158.1"/>
    </source>
</evidence>
<protein>
    <recommendedName>
        <fullName evidence="5">O-antigen ligase</fullName>
    </recommendedName>
</protein>
<proteinExistence type="predicted"/>
<keyword evidence="4" id="KW-1185">Reference proteome</keyword>
<gene>
    <name evidence="3" type="ORF">I7412_13570</name>
</gene>
<feature type="transmembrane region" description="Helical" evidence="2">
    <location>
        <begin position="271"/>
        <end position="291"/>
    </location>
</feature>
<dbReference type="PANTHER" id="PTHR37422:SF13">
    <property type="entry name" value="LIPOPOLYSACCHARIDE BIOSYNTHESIS PROTEIN PA4999-RELATED"/>
    <property type="match status" value="1"/>
</dbReference>
<evidence type="ECO:0000313" key="4">
    <source>
        <dbReference type="Proteomes" id="UP000604475"/>
    </source>
</evidence>
<sequence>MRAPLPWHDPSPGSLPERSARRHRRTELFLVVPLLAVCALCLETSADILPSQALAGPVTLARVLLALAFVALILAGARGSDFRTALDPPIAVLVLATAISTHQHTDGAALRFLLTAVAFYYLTVGLVRFDPEARAALPLLALVAVAIPTVVGLAQLVQHVPTTFYRRGLFGPVDSPTLVPGLRTRAIGTFTNPNLLAAYLLLLGPFAALPAVTARRRGIQVVAGSLALLTYAGVLVTFSRAAVLAVLVSAAVAVLAVLARRPHGRLLSRAAGPALAITASGLLVAGLSGVLGRVSGRSEAFTLATRALDGHLATGVGPRQAGVAMDALGHDGPSYAHAHDLWLTWLLEAGVAGFVAIALVTVGGLVAAARTAAAGSSLGVAGLAALTGFCVMSLVDNPANAERVAMSLWLVLGLVMADTRPGWLNPRPADHRGPAVMGGRAGDETDLAAVPHVVAAGGRDDHGPSAPPTIPLARRTRGPDATSDHGRREPYR</sequence>
<feature type="transmembrane region" description="Helical" evidence="2">
    <location>
        <begin position="58"/>
        <end position="77"/>
    </location>
</feature>
<feature type="transmembrane region" description="Helical" evidence="2">
    <location>
        <begin position="28"/>
        <end position="46"/>
    </location>
</feature>
<keyword evidence="2" id="KW-0472">Membrane</keyword>
<organism evidence="3 4">
    <name type="scientific">Frankia nepalensis</name>
    <dbReference type="NCBI Taxonomy" id="1836974"/>
    <lineage>
        <taxon>Bacteria</taxon>
        <taxon>Bacillati</taxon>
        <taxon>Actinomycetota</taxon>
        <taxon>Actinomycetes</taxon>
        <taxon>Frankiales</taxon>
        <taxon>Frankiaceae</taxon>
        <taxon>Frankia</taxon>
    </lineage>
</organism>
<feature type="region of interest" description="Disordered" evidence="1">
    <location>
        <begin position="455"/>
        <end position="492"/>
    </location>
</feature>
<comment type="caution">
    <text evidence="3">The sequence shown here is derived from an EMBL/GenBank/DDBJ whole genome shotgun (WGS) entry which is preliminary data.</text>
</comment>
<dbReference type="InterPro" id="IPR051533">
    <property type="entry name" value="WaaL-like"/>
</dbReference>
<evidence type="ECO:0000256" key="1">
    <source>
        <dbReference type="SAM" id="MobiDB-lite"/>
    </source>
</evidence>
<feature type="transmembrane region" description="Helical" evidence="2">
    <location>
        <begin position="401"/>
        <end position="417"/>
    </location>
</feature>
<dbReference type="EMBL" id="JAEACQ010000173">
    <property type="protein sequence ID" value="MBL7628158.1"/>
    <property type="molecule type" value="Genomic_DNA"/>
</dbReference>
<accession>A0A937R9I9</accession>
<reference evidence="3" key="1">
    <citation type="submission" date="2020-12" db="EMBL/GenBank/DDBJ databases">
        <title>Genomic characterization of non-nitrogen-fixing Frankia strains.</title>
        <authorList>
            <person name="Carlos-Shanley C."/>
            <person name="Guerra T."/>
            <person name="Hahn D."/>
        </authorList>
    </citation>
    <scope>NUCLEOTIDE SEQUENCE</scope>
    <source>
        <strain evidence="3">CN6</strain>
    </source>
</reference>
<keyword evidence="2" id="KW-1133">Transmembrane helix</keyword>
<dbReference type="RefSeq" id="WP_203004947.1">
    <property type="nucleotide sequence ID" value="NZ_JADWYU010000088.1"/>
</dbReference>
<feature type="transmembrane region" description="Helical" evidence="2">
    <location>
        <begin position="139"/>
        <end position="157"/>
    </location>
</feature>
<feature type="transmembrane region" description="Helical" evidence="2">
    <location>
        <begin position="378"/>
        <end position="395"/>
    </location>
</feature>
<feature type="transmembrane region" description="Helical" evidence="2">
    <location>
        <begin position="195"/>
        <end position="212"/>
    </location>
</feature>
<name>A0A937R9I9_9ACTN</name>
<feature type="compositionally biased region" description="Basic and acidic residues" evidence="1">
    <location>
        <begin position="482"/>
        <end position="492"/>
    </location>
</feature>
<feature type="transmembrane region" description="Helical" evidence="2">
    <location>
        <begin position="342"/>
        <end position="366"/>
    </location>
</feature>
<dbReference type="AlphaFoldDB" id="A0A937R9I9"/>